<feature type="signal peptide" evidence="4">
    <location>
        <begin position="1"/>
        <end position="20"/>
    </location>
</feature>
<evidence type="ECO:0000256" key="3">
    <source>
        <dbReference type="PIRSR" id="PIRSR015604-1"/>
    </source>
</evidence>
<evidence type="ECO:0000313" key="5">
    <source>
        <dbReference type="EMBL" id="QRF70943.1"/>
    </source>
</evidence>
<evidence type="ECO:0000256" key="4">
    <source>
        <dbReference type="SAM" id="SignalP"/>
    </source>
</evidence>
<dbReference type="Pfam" id="PF01395">
    <property type="entry name" value="PBP_GOBP"/>
    <property type="match status" value="1"/>
</dbReference>
<protein>
    <submittedName>
        <fullName evidence="5">Pheromone binding protein</fullName>
    </submittedName>
</protein>
<dbReference type="AlphaFoldDB" id="A0A889XL23"/>
<accession>A0A889XL23</accession>
<name>A0A889XL23_9NEOP</name>
<dbReference type="SUPFAM" id="SSF47565">
    <property type="entry name" value="Insect pheromone/odorant-binding proteins"/>
    <property type="match status" value="1"/>
</dbReference>
<dbReference type="PRINTS" id="PR00484">
    <property type="entry name" value="PBPGOBP"/>
</dbReference>
<reference evidence="5" key="1">
    <citation type="journal article" name="PLoS ONE">
        <title>Identification of chemosensory genes from the antennal transcriptome of Semiothisa cinerearia.</title>
        <authorList>
            <person name="Liu P."/>
            <person name="Zhang X."/>
            <person name="Meng R."/>
            <person name="Liu C."/>
            <person name="Li M."/>
            <person name="Zhang T."/>
        </authorList>
    </citation>
    <scope>NUCLEOTIDE SEQUENCE</scope>
</reference>
<dbReference type="CDD" id="cd23992">
    <property type="entry name" value="PBP_GOBP"/>
    <property type="match status" value="1"/>
</dbReference>
<dbReference type="InterPro" id="IPR006170">
    <property type="entry name" value="PBP/GOBP"/>
</dbReference>
<feature type="disulfide bond" evidence="3">
    <location>
        <begin position="38"/>
        <end position="73"/>
    </location>
</feature>
<comment type="similarity">
    <text evidence="1">Belongs to the PBP/GOBP family.</text>
</comment>
<keyword evidence="2" id="KW-0813">Transport</keyword>
<dbReference type="PIRSF" id="PIRSF015604">
    <property type="entry name" value="Odorant/phero_bd"/>
    <property type="match status" value="1"/>
</dbReference>
<keyword evidence="3" id="KW-1015">Disulfide bond</keyword>
<feature type="chain" id="PRO_5032441925" evidence="4">
    <location>
        <begin position="21"/>
        <end position="161"/>
    </location>
</feature>
<feature type="disulfide bond" evidence="3">
    <location>
        <begin position="69"/>
        <end position="127"/>
    </location>
</feature>
<gene>
    <name evidence="5" type="primary">PBP3</name>
</gene>
<dbReference type="Gene3D" id="1.10.238.20">
    <property type="entry name" value="Pheromone/general odorant binding protein domain"/>
    <property type="match status" value="1"/>
</dbReference>
<dbReference type="InterPro" id="IPR006072">
    <property type="entry name" value="Odorant/phero-bd_Lep"/>
</dbReference>
<proteinExistence type="evidence at transcript level"/>
<keyword evidence="4" id="KW-0732">Signal</keyword>
<dbReference type="SMART" id="SM00708">
    <property type="entry name" value="PhBP"/>
    <property type="match status" value="1"/>
</dbReference>
<dbReference type="EMBL" id="MT380353">
    <property type="protein sequence ID" value="QRF70943.1"/>
    <property type="molecule type" value="mRNA"/>
</dbReference>
<evidence type="ECO:0000256" key="2">
    <source>
        <dbReference type="ARBA" id="ARBA00022448"/>
    </source>
</evidence>
<evidence type="ECO:0000256" key="1">
    <source>
        <dbReference type="ARBA" id="ARBA00008098"/>
    </source>
</evidence>
<feature type="disulfide bond" evidence="3">
    <location>
        <begin position="116"/>
        <end position="136"/>
    </location>
</feature>
<dbReference type="InterPro" id="IPR036728">
    <property type="entry name" value="PBP_GOBP_sf"/>
</dbReference>
<sequence>MEWKHVLVVVVLVTVRRAEGGDAMKLLATGFVKVLEECKKELNLDDNLISDLYHYWKLDFSLLQRETGCAIICMSKKLELLGEDGKLHHGNAKEYAMRNGAGDELATKMISIIHGCEDKGEGIEDDCARVLEVAKCFRVGLHDLHWEPKVDVIITEVLTEI</sequence>
<dbReference type="GO" id="GO:0005549">
    <property type="term" value="F:odorant binding"/>
    <property type="evidence" value="ECO:0007669"/>
    <property type="project" value="InterPro"/>
</dbReference>
<organism evidence="5">
    <name type="scientific">Semiothisa cinerearia</name>
    <dbReference type="NCBI Taxonomy" id="2249628"/>
    <lineage>
        <taxon>Eukaryota</taxon>
        <taxon>Metazoa</taxon>
        <taxon>Ecdysozoa</taxon>
        <taxon>Arthropoda</taxon>
        <taxon>Hexapoda</taxon>
        <taxon>Insecta</taxon>
        <taxon>Pterygota</taxon>
        <taxon>Neoptera</taxon>
        <taxon>Endopterygota</taxon>
        <taxon>Lepidoptera</taxon>
        <taxon>Glossata</taxon>
        <taxon>Ditrysia</taxon>
        <taxon>Geometroidea</taxon>
        <taxon>Geometridae</taxon>
        <taxon>Ennominae</taxon>
        <taxon>Semiothisa</taxon>
    </lineage>
</organism>